<dbReference type="EMBL" id="AP021874">
    <property type="protein sequence ID" value="BBO69988.1"/>
    <property type="molecule type" value="Genomic_DNA"/>
</dbReference>
<protein>
    <submittedName>
        <fullName evidence="1">Uncharacterized protein</fullName>
    </submittedName>
</protein>
<gene>
    <name evidence="1" type="ORF">DSCA_39180</name>
</gene>
<reference evidence="1 2" key="1">
    <citation type="submission" date="2019-11" db="EMBL/GenBank/DDBJ databases">
        <title>Comparative genomics of hydrocarbon-degrading Desulfosarcina strains.</title>
        <authorList>
            <person name="Watanabe M."/>
            <person name="Kojima H."/>
            <person name="Fukui M."/>
        </authorList>
    </citation>
    <scope>NUCLEOTIDE SEQUENCE [LARGE SCALE GENOMIC DNA]</scope>
    <source>
        <strain evidence="1 2">PL12</strain>
    </source>
</reference>
<dbReference type="OrthoDB" id="5422090at2"/>
<proteinExistence type="predicted"/>
<keyword evidence="2" id="KW-1185">Reference proteome</keyword>
<dbReference type="KEGG" id="dalk:DSCA_39180"/>
<evidence type="ECO:0000313" key="1">
    <source>
        <dbReference type="EMBL" id="BBO69988.1"/>
    </source>
</evidence>
<dbReference type="AlphaFoldDB" id="A0A5K7YME3"/>
<organism evidence="1 2">
    <name type="scientific">Desulfosarcina alkanivorans</name>
    <dbReference type="NCBI Taxonomy" id="571177"/>
    <lineage>
        <taxon>Bacteria</taxon>
        <taxon>Pseudomonadati</taxon>
        <taxon>Thermodesulfobacteriota</taxon>
        <taxon>Desulfobacteria</taxon>
        <taxon>Desulfobacterales</taxon>
        <taxon>Desulfosarcinaceae</taxon>
        <taxon>Desulfosarcina</taxon>
    </lineage>
</organism>
<dbReference type="Proteomes" id="UP000427906">
    <property type="component" value="Chromosome"/>
</dbReference>
<sequence length="78" mass="8667">MAGSKVAYETDYRTVTIKTIDGSTVQGRVNISPNQRVSDLLTLQKGPFLVIVDASYQDVKGKTLFINKGHIVWIEPED</sequence>
<dbReference type="InterPro" id="IPR049210">
    <property type="entry name" value="DUF6812"/>
</dbReference>
<dbReference type="RefSeq" id="WP_155317974.1">
    <property type="nucleotide sequence ID" value="NZ_AP021874.1"/>
</dbReference>
<accession>A0A5K7YME3</accession>
<dbReference type="Pfam" id="PF20660">
    <property type="entry name" value="DUF6812"/>
    <property type="match status" value="1"/>
</dbReference>
<evidence type="ECO:0000313" key="2">
    <source>
        <dbReference type="Proteomes" id="UP000427906"/>
    </source>
</evidence>
<name>A0A5K7YME3_9BACT</name>